<evidence type="ECO:0000313" key="2">
    <source>
        <dbReference type="Proteomes" id="UP000204221"/>
    </source>
</evidence>
<dbReference type="KEGG" id="ahg:AHOG_05200"/>
<sequence length="181" mass="19629">MDVFSVGTFNYEDGGLRPDGRIDLDPLIATIAAHPVDVLMLGECPQYPRDGQRPLWEAVGRLSDLLGGRGRYLPFYARWPGHRHHPCLLVNSDVVEPVAWHDPEEPDVRAATAGFLYARVLDVPIRLAALHWSGAQGRAEFDIACLGDGDAATAGHLTALRGLLWEARQHLAALPAPASAG</sequence>
<dbReference type="EMBL" id="CP022521">
    <property type="protein sequence ID" value="ASO18693.1"/>
    <property type="molecule type" value="Genomic_DNA"/>
</dbReference>
<keyword evidence="2" id="KW-1185">Reference proteome</keyword>
<dbReference type="AlphaFoldDB" id="A0A221VYT1"/>
<accession>A0A221VYT1</accession>
<gene>
    <name evidence="1" type="ORF">AHOG_05200</name>
</gene>
<name>A0A221VYT1_9PSEU</name>
<dbReference type="RefSeq" id="WP_093940335.1">
    <property type="nucleotide sequence ID" value="NZ_CP022521.1"/>
</dbReference>
<dbReference type="SUPFAM" id="SSF56219">
    <property type="entry name" value="DNase I-like"/>
    <property type="match status" value="1"/>
</dbReference>
<reference evidence="1 2" key="1">
    <citation type="submission" date="2017-07" db="EMBL/GenBank/DDBJ databases">
        <title>Complete genome sequence of Actinoalloteichus hoggarensis DSM 45943, type strain of Actinoalloteichus hoggarensis.</title>
        <authorList>
            <person name="Ruckert C."/>
            <person name="Nouioui I."/>
            <person name="Willmese J."/>
            <person name="van Wezel G."/>
            <person name="Klenk H.-P."/>
            <person name="Kalinowski J."/>
            <person name="Zotchev S.B."/>
        </authorList>
    </citation>
    <scope>NUCLEOTIDE SEQUENCE [LARGE SCALE GENOMIC DNA]</scope>
    <source>
        <strain evidence="1 2">DSM 45943</strain>
    </source>
</reference>
<proteinExistence type="predicted"/>
<dbReference type="OrthoDB" id="3700621at2"/>
<organism evidence="1 2">
    <name type="scientific">Actinoalloteichus hoggarensis</name>
    <dbReference type="NCBI Taxonomy" id="1470176"/>
    <lineage>
        <taxon>Bacteria</taxon>
        <taxon>Bacillati</taxon>
        <taxon>Actinomycetota</taxon>
        <taxon>Actinomycetes</taxon>
        <taxon>Pseudonocardiales</taxon>
        <taxon>Pseudonocardiaceae</taxon>
        <taxon>Actinoalloteichus</taxon>
    </lineage>
</organism>
<dbReference type="Proteomes" id="UP000204221">
    <property type="component" value="Chromosome"/>
</dbReference>
<evidence type="ECO:0000313" key="1">
    <source>
        <dbReference type="EMBL" id="ASO18693.1"/>
    </source>
</evidence>
<dbReference type="InterPro" id="IPR036691">
    <property type="entry name" value="Endo/exonu/phosph_ase_sf"/>
</dbReference>
<protein>
    <submittedName>
        <fullName evidence="1">Uncharacterized protein</fullName>
    </submittedName>
</protein>